<organism evidence="3 4">
    <name type="scientific">Rhizoctonia solani</name>
    <dbReference type="NCBI Taxonomy" id="456999"/>
    <lineage>
        <taxon>Eukaryota</taxon>
        <taxon>Fungi</taxon>
        <taxon>Dikarya</taxon>
        <taxon>Basidiomycota</taxon>
        <taxon>Agaricomycotina</taxon>
        <taxon>Agaricomycetes</taxon>
        <taxon>Cantharellales</taxon>
        <taxon>Ceratobasidiaceae</taxon>
        <taxon>Rhizoctonia</taxon>
    </lineage>
</organism>
<dbReference type="SUPFAM" id="SSF51735">
    <property type="entry name" value="NAD(P)-binding Rossmann-fold domains"/>
    <property type="match status" value="1"/>
</dbReference>
<dbReference type="InterPro" id="IPR008030">
    <property type="entry name" value="NmrA-like"/>
</dbReference>
<dbReference type="Proteomes" id="UP000614334">
    <property type="component" value="Unassembled WGS sequence"/>
</dbReference>
<dbReference type="InterPro" id="IPR036291">
    <property type="entry name" value="NAD(P)-bd_dom_sf"/>
</dbReference>
<proteinExistence type="predicted"/>
<dbReference type="EMBL" id="JACYCF010000010">
    <property type="protein sequence ID" value="KAF8754714.1"/>
    <property type="molecule type" value="Genomic_DNA"/>
</dbReference>
<evidence type="ECO:0000256" key="1">
    <source>
        <dbReference type="SAM" id="Phobius"/>
    </source>
</evidence>
<dbReference type="Gene3D" id="3.40.50.720">
    <property type="entry name" value="NAD(P)-binding Rossmann-like Domain"/>
    <property type="match status" value="1"/>
</dbReference>
<accession>A0A8H7ICX9</accession>
<keyword evidence="1" id="KW-0812">Transmembrane</keyword>
<keyword evidence="1" id="KW-1133">Transmembrane helix</keyword>
<feature type="transmembrane region" description="Helical" evidence="1">
    <location>
        <begin position="18"/>
        <end position="36"/>
    </location>
</feature>
<feature type="domain" description="NmrA-like" evidence="2">
    <location>
        <begin position="17"/>
        <end position="97"/>
    </location>
</feature>
<keyword evidence="1" id="KW-0472">Membrane</keyword>
<gene>
    <name evidence="3" type="ORF">RHS01_06099</name>
</gene>
<dbReference type="PANTHER" id="PTHR48079:SF6">
    <property type="entry name" value="NAD(P)-BINDING DOMAIN-CONTAINING PROTEIN-RELATED"/>
    <property type="match status" value="1"/>
</dbReference>
<dbReference type="GO" id="GO:0004029">
    <property type="term" value="F:aldehyde dehydrogenase (NAD+) activity"/>
    <property type="evidence" value="ECO:0007669"/>
    <property type="project" value="TreeGrafter"/>
</dbReference>
<evidence type="ECO:0000259" key="2">
    <source>
        <dbReference type="Pfam" id="PF05368"/>
    </source>
</evidence>
<dbReference type="AlphaFoldDB" id="A0A8H7ICX9"/>
<evidence type="ECO:0000313" key="4">
    <source>
        <dbReference type="Proteomes" id="UP000614334"/>
    </source>
</evidence>
<reference evidence="3" key="1">
    <citation type="submission" date="2020-09" db="EMBL/GenBank/DDBJ databases">
        <title>Comparative genome analyses of four rice-infecting Rhizoctonia solani isolates reveal extensive enrichment of homogalacturonan modification genes.</title>
        <authorList>
            <person name="Lee D.-Y."/>
            <person name="Jeon J."/>
            <person name="Kim K.-T."/>
            <person name="Cheong K."/>
            <person name="Song H."/>
            <person name="Choi G."/>
            <person name="Ko J."/>
            <person name="Opiyo S.O."/>
            <person name="Zuo S."/>
            <person name="Madhav S."/>
            <person name="Lee Y.-H."/>
            <person name="Wang G.-L."/>
        </authorList>
    </citation>
    <scope>NUCLEOTIDE SEQUENCE</scope>
    <source>
        <strain evidence="3">AG1-IA B2</strain>
    </source>
</reference>
<evidence type="ECO:0000313" key="3">
    <source>
        <dbReference type="EMBL" id="KAF8754714.1"/>
    </source>
</evidence>
<name>A0A8H7ICX9_9AGAM</name>
<protein>
    <submittedName>
        <fullName evidence="3">NAD-P-binding protein</fullName>
    </submittedName>
</protein>
<dbReference type="GO" id="GO:0005737">
    <property type="term" value="C:cytoplasm"/>
    <property type="evidence" value="ECO:0007669"/>
    <property type="project" value="TreeGrafter"/>
</dbReference>
<dbReference type="PANTHER" id="PTHR48079">
    <property type="entry name" value="PROTEIN YEEZ"/>
    <property type="match status" value="1"/>
</dbReference>
<dbReference type="InterPro" id="IPR051783">
    <property type="entry name" value="NAD(P)-dependent_oxidoreduct"/>
</dbReference>
<sequence length="373" mass="40370">MAVGCVARVSTMSSVRSIFLLGATGYVGGSLLVTLLREYPSATISTLVRNSRSSGAIKSLSPDRINIVLGSHSDTSIIESEVEKADLTINAANCDDLDLTKSIINGFKKKSKGYLNSYNVGYLRIDHLKTGILWVYSGSAVVLAEEATGPFLGKLDERGQKIWDDTKTEDLRAISPSALHRSVDLAVLGAHDSGILDAYIICPGLIYGPGIGPVKSTSIQVPLLLQVALRRRQAYFAGEGTNIWCNIHIQDLLRIYTHVIKHAFTSAGSTARVDSYDNYYFAAGSEDATKDVAEAIATALYEKELVDSPHAQSLSPEDPDGKLLAMYLGHTSRAISVRAKSLGWSPKEKKLTESEVMSIEVDNFLKTTEATSH</sequence>
<comment type="caution">
    <text evidence="3">The sequence shown here is derived from an EMBL/GenBank/DDBJ whole genome shotgun (WGS) entry which is preliminary data.</text>
</comment>
<dbReference type="Pfam" id="PF05368">
    <property type="entry name" value="NmrA"/>
    <property type="match status" value="1"/>
</dbReference>